<dbReference type="Pfam" id="PF05869">
    <property type="entry name" value="Dam"/>
    <property type="match status" value="1"/>
</dbReference>
<sequence>MMANYTKSREDYKPADDYYTPRWIFESLNVTFDLDVCAPKDGVAWLPTQKHYSLENDGLASEWSGFVWCNPPYSNPTPWIDKFLEHGNGIMLVQISKSRAFMRLWHKAHNIVMLPPNIKFEHKDNGTKGIFMPVALFGMGQKATAALIRSNIGRMR</sequence>
<dbReference type="GO" id="GO:0032259">
    <property type="term" value="P:methylation"/>
    <property type="evidence" value="ECO:0007669"/>
    <property type="project" value="UniProtKB-KW"/>
</dbReference>
<dbReference type="GO" id="GO:0009307">
    <property type="term" value="P:DNA restriction-modification system"/>
    <property type="evidence" value="ECO:0007669"/>
    <property type="project" value="InterPro"/>
</dbReference>
<keyword evidence="1" id="KW-0489">Methyltransferase</keyword>
<proteinExistence type="predicted"/>
<evidence type="ECO:0000313" key="1">
    <source>
        <dbReference type="EMBL" id="CAB4149181.1"/>
    </source>
</evidence>
<dbReference type="GO" id="GO:0003677">
    <property type="term" value="F:DNA binding"/>
    <property type="evidence" value="ECO:0007669"/>
    <property type="project" value="InterPro"/>
</dbReference>
<gene>
    <name evidence="1" type="ORF">UFOVP538_7</name>
</gene>
<keyword evidence="1" id="KW-0808">Transferase</keyword>
<name>A0A6J5MT65_9CAUD</name>
<dbReference type="InterPro" id="IPR008593">
    <property type="entry name" value="Dam_MeTrfase"/>
</dbReference>
<dbReference type="GO" id="GO:0009007">
    <property type="term" value="F:site-specific DNA-methyltransferase (adenine-specific) activity"/>
    <property type="evidence" value="ECO:0007669"/>
    <property type="project" value="InterPro"/>
</dbReference>
<protein>
    <submittedName>
        <fullName evidence="1">DNA N-6-adenine-methyltransferase</fullName>
    </submittedName>
</protein>
<organism evidence="1">
    <name type="scientific">uncultured Caudovirales phage</name>
    <dbReference type="NCBI Taxonomy" id="2100421"/>
    <lineage>
        <taxon>Viruses</taxon>
        <taxon>Duplodnaviria</taxon>
        <taxon>Heunggongvirae</taxon>
        <taxon>Uroviricota</taxon>
        <taxon>Caudoviricetes</taxon>
        <taxon>Peduoviridae</taxon>
        <taxon>Maltschvirus</taxon>
        <taxon>Maltschvirus maltsch</taxon>
    </lineage>
</organism>
<reference evidence="1" key="1">
    <citation type="submission" date="2020-04" db="EMBL/GenBank/DDBJ databases">
        <authorList>
            <person name="Chiriac C."/>
            <person name="Salcher M."/>
            <person name="Ghai R."/>
            <person name="Kavagutti S V."/>
        </authorList>
    </citation>
    <scope>NUCLEOTIDE SEQUENCE</scope>
</reference>
<dbReference type="EMBL" id="LR796514">
    <property type="protein sequence ID" value="CAB4149181.1"/>
    <property type="molecule type" value="Genomic_DNA"/>
</dbReference>
<accession>A0A6J5MT65</accession>